<evidence type="ECO:0000313" key="4">
    <source>
        <dbReference type="Proteomes" id="UP001396898"/>
    </source>
</evidence>
<keyword evidence="1" id="KW-0175">Coiled coil</keyword>
<dbReference type="Proteomes" id="UP001396898">
    <property type="component" value="Unassembled WGS sequence"/>
</dbReference>
<sequence length="203" mass="22800">MPPKRGASSGLGPSTSAKTAKSDGRPGLMDIVALLRNNPDEEDIEDACDQLHRIAMERSEERLSGGLERDAAIEEAKEWQQKHAALERELKDTRKGWDDYKTDIKQLIRDLRSDATEGHNESQRKSHYIDEAREMADGLAKEVKAWEEATTTLQSVMSEGGEDGNITDCHVAQRAVDRYERRVKQSAEKLCDHLSPVETVELD</sequence>
<dbReference type="EMBL" id="JAQQWI010000018">
    <property type="protein sequence ID" value="KAK8001608.1"/>
    <property type="molecule type" value="Genomic_DNA"/>
</dbReference>
<proteinExistence type="predicted"/>
<keyword evidence="4" id="KW-1185">Reference proteome</keyword>
<reference evidence="3 4" key="1">
    <citation type="submission" date="2023-01" db="EMBL/GenBank/DDBJ databases">
        <title>Analysis of 21 Apiospora genomes using comparative genomics revels a genus with tremendous synthesis potential of carbohydrate active enzymes and secondary metabolites.</title>
        <authorList>
            <person name="Sorensen T."/>
        </authorList>
    </citation>
    <scope>NUCLEOTIDE SEQUENCE [LARGE SCALE GENOMIC DNA]</scope>
    <source>
        <strain evidence="3 4">CBS 20057</strain>
    </source>
</reference>
<evidence type="ECO:0000256" key="2">
    <source>
        <dbReference type="SAM" id="MobiDB-lite"/>
    </source>
</evidence>
<feature type="region of interest" description="Disordered" evidence="2">
    <location>
        <begin position="1"/>
        <end position="26"/>
    </location>
</feature>
<evidence type="ECO:0000256" key="1">
    <source>
        <dbReference type="SAM" id="Coils"/>
    </source>
</evidence>
<name>A0ABR1R7G7_9PEZI</name>
<organism evidence="3 4">
    <name type="scientific">Apiospora marii</name>
    <dbReference type="NCBI Taxonomy" id="335849"/>
    <lineage>
        <taxon>Eukaryota</taxon>
        <taxon>Fungi</taxon>
        <taxon>Dikarya</taxon>
        <taxon>Ascomycota</taxon>
        <taxon>Pezizomycotina</taxon>
        <taxon>Sordariomycetes</taxon>
        <taxon>Xylariomycetidae</taxon>
        <taxon>Amphisphaeriales</taxon>
        <taxon>Apiosporaceae</taxon>
        <taxon>Apiospora</taxon>
    </lineage>
</organism>
<protein>
    <submittedName>
        <fullName evidence="3">Uncharacterized protein</fullName>
    </submittedName>
</protein>
<feature type="coiled-coil region" evidence="1">
    <location>
        <begin position="129"/>
        <end position="189"/>
    </location>
</feature>
<feature type="coiled-coil region" evidence="1">
    <location>
        <begin position="69"/>
        <end position="96"/>
    </location>
</feature>
<gene>
    <name evidence="3" type="ORF">PG991_013830</name>
</gene>
<accession>A0ABR1R7G7</accession>
<evidence type="ECO:0000313" key="3">
    <source>
        <dbReference type="EMBL" id="KAK8001608.1"/>
    </source>
</evidence>
<comment type="caution">
    <text evidence="3">The sequence shown here is derived from an EMBL/GenBank/DDBJ whole genome shotgun (WGS) entry which is preliminary data.</text>
</comment>